<dbReference type="WBParaSite" id="PS1159_v2.g20779.t2">
    <property type="protein sequence ID" value="PS1159_v2.g20779.t2"/>
    <property type="gene ID" value="PS1159_v2.g20779"/>
</dbReference>
<accession>A0AC35FU16</accession>
<proteinExistence type="predicted"/>
<evidence type="ECO:0000313" key="2">
    <source>
        <dbReference type="WBParaSite" id="PS1159_v2.g20779.t2"/>
    </source>
</evidence>
<protein>
    <submittedName>
        <fullName evidence="2">Uncharacterized protein</fullName>
    </submittedName>
</protein>
<dbReference type="Proteomes" id="UP000887580">
    <property type="component" value="Unplaced"/>
</dbReference>
<name>A0AC35FU16_9BILA</name>
<sequence>MKQIGIIIFVGVFILTTVTIQPKEDRNEIFESIFIVSGVFTIAVAILIVFNALFKKFKAKKFYSTSNIQQYPQIFTTTTTFNTIGNPTIIDQNQLPNYNQAIFNVPLSNVRQFYPPKYETAIEIPPPPTIEAPPSYHQFI</sequence>
<evidence type="ECO:0000313" key="1">
    <source>
        <dbReference type="Proteomes" id="UP000887580"/>
    </source>
</evidence>
<organism evidence="1 2">
    <name type="scientific">Panagrolaimus sp. PS1159</name>
    <dbReference type="NCBI Taxonomy" id="55785"/>
    <lineage>
        <taxon>Eukaryota</taxon>
        <taxon>Metazoa</taxon>
        <taxon>Ecdysozoa</taxon>
        <taxon>Nematoda</taxon>
        <taxon>Chromadorea</taxon>
        <taxon>Rhabditida</taxon>
        <taxon>Tylenchina</taxon>
        <taxon>Panagrolaimomorpha</taxon>
        <taxon>Panagrolaimoidea</taxon>
        <taxon>Panagrolaimidae</taxon>
        <taxon>Panagrolaimus</taxon>
    </lineage>
</organism>
<reference evidence="2" key="1">
    <citation type="submission" date="2022-11" db="UniProtKB">
        <authorList>
            <consortium name="WormBaseParasite"/>
        </authorList>
    </citation>
    <scope>IDENTIFICATION</scope>
</reference>